<gene>
    <name evidence="2" type="ORF">SDC9_65657</name>
</gene>
<dbReference type="AlphaFoldDB" id="A0A644XT31"/>
<accession>A0A644XT31</accession>
<dbReference type="Pfam" id="PF00403">
    <property type="entry name" value="HMA"/>
    <property type="match status" value="1"/>
</dbReference>
<reference evidence="2" key="1">
    <citation type="submission" date="2019-08" db="EMBL/GenBank/DDBJ databases">
        <authorList>
            <person name="Kucharzyk K."/>
            <person name="Murdoch R.W."/>
            <person name="Higgins S."/>
            <person name="Loffler F."/>
        </authorList>
    </citation>
    <scope>NUCLEOTIDE SEQUENCE</scope>
</reference>
<protein>
    <recommendedName>
        <fullName evidence="1">HMA domain-containing protein</fullName>
    </recommendedName>
</protein>
<dbReference type="Gene3D" id="3.30.70.100">
    <property type="match status" value="1"/>
</dbReference>
<evidence type="ECO:0000259" key="1">
    <source>
        <dbReference type="PROSITE" id="PS50846"/>
    </source>
</evidence>
<comment type="caution">
    <text evidence="2">The sequence shown here is derived from an EMBL/GenBank/DDBJ whole genome shotgun (WGS) entry which is preliminary data.</text>
</comment>
<evidence type="ECO:0000313" key="2">
    <source>
        <dbReference type="EMBL" id="MPM19239.1"/>
    </source>
</evidence>
<feature type="domain" description="HMA" evidence="1">
    <location>
        <begin position="1"/>
        <end position="62"/>
    </location>
</feature>
<organism evidence="2">
    <name type="scientific">bioreactor metagenome</name>
    <dbReference type="NCBI Taxonomy" id="1076179"/>
    <lineage>
        <taxon>unclassified sequences</taxon>
        <taxon>metagenomes</taxon>
        <taxon>ecological metagenomes</taxon>
    </lineage>
</organism>
<dbReference type="InterPro" id="IPR036163">
    <property type="entry name" value="HMA_dom_sf"/>
</dbReference>
<proteinExistence type="predicted"/>
<sequence length="64" mass="7131">MKTILVPDMMCENCVRRITDALTKANLKFQVSLEKKAVEIDGCDNCVKTAVGELEDLGFTPEVR</sequence>
<dbReference type="CDD" id="cd00371">
    <property type="entry name" value="HMA"/>
    <property type="match status" value="1"/>
</dbReference>
<dbReference type="GO" id="GO:0046872">
    <property type="term" value="F:metal ion binding"/>
    <property type="evidence" value="ECO:0007669"/>
    <property type="project" value="InterPro"/>
</dbReference>
<name>A0A644XT31_9ZZZZ</name>
<dbReference type="InterPro" id="IPR006121">
    <property type="entry name" value="HMA_dom"/>
</dbReference>
<dbReference type="EMBL" id="VSSQ01003138">
    <property type="protein sequence ID" value="MPM19239.1"/>
    <property type="molecule type" value="Genomic_DNA"/>
</dbReference>
<dbReference type="PROSITE" id="PS50846">
    <property type="entry name" value="HMA_2"/>
    <property type="match status" value="1"/>
</dbReference>
<dbReference type="SUPFAM" id="SSF55008">
    <property type="entry name" value="HMA, heavy metal-associated domain"/>
    <property type="match status" value="1"/>
</dbReference>